<feature type="domain" description="CBS" evidence="5">
    <location>
        <begin position="706"/>
        <end position="763"/>
    </location>
</feature>
<dbReference type="PANTHER" id="PTHR13780">
    <property type="entry name" value="AMP-ACTIVATED PROTEIN KINASE, GAMMA REGULATORY SUBUNIT"/>
    <property type="match status" value="1"/>
</dbReference>
<feature type="compositionally biased region" description="Polar residues" evidence="4">
    <location>
        <begin position="474"/>
        <end position="502"/>
    </location>
</feature>
<dbReference type="AlphaFoldDB" id="A0A093VM47"/>
<dbReference type="CDD" id="cd02205">
    <property type="entry name" value="CBS_pair_SF"/>
    <property type="match status" value="1"/>
</dbReference>
<sequence length="957" mass="105504">MTGLVNKGIAWETESPFLDVDYEAPNAFGVSTLKHLATKKILSDQRNLDQSHFRHIPWPIAEELWQYLTRSGKRTLYMWKIFCAAYPVEFRRLSQHCESWVGSPRYSLSGYINLIKSSNDSWATKLNIWTEFARVPELVEVAHVTNLISLEVNTSISGRNTPELQDQEAMLLNDRILRTWSELAETSGAFKHLRVLRLYHQRDLTEHSFCYLSNLPSLEYCVLATCDRMTQKSAIDTARSQGWVVVENISDQTIFQFSSLASSKNLGGETKWRDHPDGQMPASLPSDIPVLEFSVGQRHDKLRDRDIIIMRRKYTHRGNKRSLVDAVPSENDGGAPKKTRKPIKKYEAGVLTKDTSEASGKTRSATMIRIVAVTVTQLQAHSLITIKTTSRVVWSMEVHSASSTNLPGQSSTQSIPPADVRLEMADQPSHAGQDPPSSTESSISSPRTSTDSRSSNATTTRQQQPPMRPPHISASPNTSHRQSFGDSLRNTPQSPRNRRQPSLTQAAIQGLIDNPPARNPADPAFLGRDWRHISIGELVKPADLRFVEVDTGIEEATNKLIDNDTTVLLVRETVDDKSAVGTFGYNDLNAYLLLVVGLAKPTESQLTSFQEVAQKAREGSKIPLKDIRDLVPREPLTTLPQSANLMTAVEKFGGGVHRIVVLKEDSDEVVGIVSQSRLVKFLWENGRSFPIIDQLYPQHLKDLRLGSQQVISINGDKPLYHALRLMNDEGISSLAIVDNHSNVVGNISTVDVKLLTKSTALPLLHNTCIHFISVILSTRGLVEGKDSFPVFYVTPTSTLAHTVAKMVATKSHRLWMTDPQSPSSSGPPTPAPVASTPPSVNSQSPASNHGNGSSPAPPPNYTYPHHPIPPQAYQSPAPGLAPSPAIPASALPGTRLSGRLVGVVSLTDILFCYATISGLNPNDPTETRNRRRRSSSSSLNMRRSGDVAREIFRGGVA</sequence>
<organism evidence="6">
    <name type="scientific">Talaromyces marneffei PM1</name>
    <dbReference type="NCBI Taxonomy" id="1077442"/>
    <lineage>
        <taxon>Eukaryota</taxon>
        <taxon>Fungi</taxon>
        <taxon>Dikarya</taxon>
        <taxon>Ascomycota</taxon>
        <taxon>Pezizomycotina</taxon>
        <taxon>Eurotiomycetes</taxon>
        <taxon>Eurotiomycetidae</taxon>
        <taxon>Eurotiales</taxon>
        <taxon>Trichocomaceae</taxon>
        <taxon>Talaromyces</taxon>
        <taxon>Talaromyces sect. Talaromyces</taxon>
    </lineage>
</organism>
<protein>
    <submittedName>
        <fullName evidence="6">Protein sds23</fullName>
    </submittedName>
</protein>
<feature type="compositionally biased region" description="Pro residues" evidence="4">
    <location>
        <begin position="855"/>
        <end position="870"/>
    </location>
</feature>
<keyword evidence="1" id="KW-0677">Repeat</keyword>
<reference evidence="6" key="2">
    <citation type="journal article" date="2014" name="PLoS Genet.">
        <title>Signature gene expression reveals novel clues to the molecular mechanisms of dimorphic transition in Penicillium marneffei.</title>
        <authorList>
            <person name="Yang E."/>
            <person name="Wang G."/>
            <person name="Cai J."/>
            <person name="Woo P.C."/>
            <person name="Lau S.K."/>
            <person name="Yuen K.-Y."/>
            <person name="Chow W.-N."/>
            <person name="Lin X."/>
        </authorList>
    </citation>
    <scope>NUCLEOTIDE SEQUENCE</scope>
    <source>
        <strain evidence="6">PM1</strain>
    </source>
</reference>
<evidence type="ECO:0000259" key="5">
    <source>
        <dbReference type="PROSITE" id="PS51371"/>
    </source>
</evidence>
<gene>
    <name evidence="6" type="ORF">GQ26_0062790</name>
</gene>
<evidence type="ECO:0000256" key="2">
    <source>
        <dbReference type="ARBA" id="ARBA00023122"/>
    </source>
</evidence>
<name>A0A093VM47_TALMA</name>
<proteinExistence type="predicted"/>
<dbReference type="SUPFAM" id="SSF54631">
    <property type="entry name" value="CBS-domain pair"/>
    <property type="match status" value="2"/>
</dbReference>
<dbReference type="EMBL" id="JPOX01000006">
    <property type="protein sequence ID" value="KFX51024.1"/>
    <property type="molecule type" value="Genomic_DNA"/>
</dbReference>
<keyword evidence="2 3" id="KW-0129">CBS domain</keyword>
<feature type="compositionally biased region" description="Low complexity" evidence="4">
    <location>
        <begin position="832"/>
        <end position="842"/>
    </location>
</feature>
<dbReference type="GO" id="GO:0042149">
    <property type="term" value="P:cellular response to glucose starvation"/>
    <property type="evidence" value="ECO:0007669"/>
    <property type="project" value="TreeGrafter"/>
</dbReference>
<accession>A0A093VM47</accession>
<dbReference type="InterPro" id="IPR050511">
    <property type="entry name" value="AMPK_gamma/SDS23_families"/>
</dbReference>
<evidence type="ECO:0000313" key="6">
    <source>
        <dbReference type="EMBL" id="KFX51024.1"/>
    </source>
</evidence>
<dbReference type="PANTHER" id="PTHR13780:SF36">
    <property type="entry name" value="CBS DOMAIN-CONTAINING PROTEIN"/>
    <property type="match status" value="1"/>
</dbReference>
<feature type="region of interest" description="Disordered" evidence="4">
    <location>
        <begin position="816"/>
        <end position="881"/>
    </location>
</feature>
<evidence type="ECO:0000256" key="1">
    <source>
        <dbReference type="ARBA" id="ARBA00022737"/>
    </source>
</evidence>
<dbReference type="eggNOG" id="KOG1764">
    <property type="taxonomic scope" value="Eukaryota"/>
</dbReference>
<feature type="region of interest" description="Disordered" evidence="4">
    <location>
        <begin position="918"/>
        <end position="945"/>
    </location>
</feature>
<feature type="domain" description="CBS" evidence="5">
    <location>
        <begin position="630"/>
        <end position="688"/>
    </location>
</feature>
<dbReference type="PROSITE" id="PS51371">
    <property type="entry name" value="CBS"/>
    <property type="match status" value="2"/>
</dbReference>
<feature type="region of interest" description="Disordered" evidence="4">
    <location>
        <begin position="425"/>
        <end position="502"/>
    </location>
</feature>
<evidence type="ECO:0000256" key="4">
    <source>
        <dbReference type="SAM" id="MobiDB-lite"/>
    </source>
</evidence>
<dbReference type="SMART" id="SM00116">
    <property type="entry name" value="CBS"/>
    <property type="match status" value="3"/>
</dbReference>
<dbReference type="Pfam" id="PF00571">
    <property type="entry name" value="CBS"/>
    <property type="match status" value="2"/>
</dbReference>
<dbReference type="InterPro" id="IPR046342">
    <property type="entry name" value="CBS_dom_sf"/>
</dbReference>
<evidence type="ECO:0000256" key="3">
    <source>
        <dbReference type="PROSITE-ProRule" id="PRU00703"/>
    </source>
</evidence>
<comment type="caution">
    <text evidence="6">The sequence shown here is derived from an EMBL/GenBank/DDBJ whole genome shotgun (WGS) entry which is preliminary data.</text>
</comment>
<dbReference type="Gene3D" id="3.10.580.10">
    <property type="entry name" value="CBS-domain"/>
    <property type="match status" value="2"/>
</dbReference>
<feature type="compositionally biased region" description="Polar residues" evidence="4">
    <location>
        <begin position="843"/>
        <end position="854"/>
    </location>
</feature>
<dbReference type="GO" id="GO:0004865">
    <property type="term" value="F:protein serine/threonine phosphatase inhibitor activity"/>
    <property type="evidence" value="ECO:0007669"/>
    <property type="project" value="TreeGrafter"/>
</dbReference>
<reference key="1">
    <citation type="journal article" date="2014" name="PLoS Genet.">
        <title>Signature Gene Expression Reveals Novel Clues to the Molecular Mechanisms of Dimorphic Transition in Penicillium marneffei.</title>
        <authorList>
            <person name="Yang E."/>
            <person name="Wang G."/>
            <person name="Cai J."/>
            <person name="Woo P.C."/>
            <person name="Lau S.K."/>
            <person name="Yuen K.-Y."/>
            <person name="Chow W.-N."/>
            <person name="Lin X."/>
        </authorList>
    </citation>
    <scope>NUCLEOTIDE SEQUENCE [LARGE SCALE GENOMIC DNA]</scope>
    <source>
        <strain>PM1</strain>
    </source>
</reference>
<dbReference type="InterPro" id="IPR000644">
    <property type="entry name" value="CBS_dom"/>
</dbReference>
<feature type="compositionally biased region" description="Low complexity" evidence="4">
    <location>
        <begin position="434"/>
        <end position="465"/>
    </location>
</feature>